<proteinExistence type="predicted"/>
<dbReference type="InterPro" id="IPR025164">
    <property type="entry name" value="Toastrack_DUF4097"/>
</dbReference>
<name>A0ABW5N0K9_9FLAO</name>
<keyword evidence="1" id="KW-0732">Signal</keyword>
<protein>
    <submittedName>
        <fullName evidence="3">DUF4097 family beta strand repeat-containing protein</fullName>
    </submittedName>
</protein>
<dbReference type="Proteomes" id="UP001597526">
    <property type="component" value="Unassembled WGS sequence"/>
</dbReference>
<evidence type="ECO:0000259" key="2">
    <source>
        <dbReference type="Pfam" id="PF13349"/>
    </source>
</evidence>
<keyword evidence="4" id="KW-1185">Reference proteome</keyword>
<organism evidence="3 4">
    <name type="scientific">Croceitalea marina</name>
    <dbReference type="NCBI Taxonomy" id="1775166"/>
    <lineage>
        <taxon>Bacteria</taxon>
        <taxon>Pseudomonadati</taxon>
        <taxon>Bacteroidota</taxon>
        <taxon>Flavobacteriia</taxon>
        <taxon>Flavobacteriales</taxon>
        <taxon>Flavobacteriaceae</taxon>
        <taxon>Croceitalea</taxon>
    </lineage>
</organism>
<feature type="signal peptide" evidence="1">
    <location>
        <begin position="1"/>
        <end position="21"/>
    </location>
</feature>
<dbReference type="RefSeq" id="WP_377768105.1">
    <property type="nucleotide sequence ID" value="NZ_JBHULB010000080.1"/>
</dbReference>
<evidence type="ECO:0000313" key="3">
    <source>
        <dbReference type="EMBL" id="MFD2588611.1"/>
    </source>
</evidence>
<comment type="caution">
    <text evidence="3">The sequence shown here is derived from an EMBL/GenBank/DDBJ whole genome shotgun (WGS) entry which is preliminary data.</text>
</comment>
<evidence type="ECO:0000313" key="4">
    <source>
        <dbReference type="Proteomes" id="UP001597526"/>
    </source>
</evidence>
<sequence>MKTVKTIMLVFGFLCCQLMTAQKSTETIKEELSFSSNSSDNMLVVQNVNGPISVEGYDGTSVKIEVEKTISARNQDSLEEGKQDIEVRVEEVGARIYVYLESPWNNFNTAIGRYENHKNNGRWEQPKYQYYLDFKLKVPKSTNVSLATMNDGDIYAKDVQGDEIIVNNLNGAITLENVAGKTDVNALNRDINISYYKNPTEDSKYNSLNGDINVTFKKNLNADVSFKSLNGDMYTNYDTTTLKPELIKTKTKKGKGVKYNMSSNQSYRIGNGGIKLDFNLLNGDATLKK</sequence>
<dbReference type="Pfam" id="PF13349">
    <property type="entry name" value="DUF4097"/>
    <property type="match status" value="1"/>
</dbReference>
<accession>A0ABW5N0K9</accession>
<reference evidence="4" key="1">
    <citation type="journal article" date="2019" name="Int. J. Syst. Evol. Microbiol.">
        <title>The Global Catalogue of Microorganisms (GCM) 10K type strain sequencing project: providing services to taxonomists for standard genome sequencing and annotation.</title>
        <authorList>
            <consortium name="The Broad Institute Genomics Platform"/>
            <consortium name="The Broad Institute Genome Sequencing Center for Infectious Disease"/>
            <person name="Wu L."/>
            <person name="Ma J."/>
        </authorList>
    </citation>
    <scope>NUCLEOTIDE SEQUENCE [LARGE SCALE GENOMIC DNA]</scope>
    <source>
        <strain evidence="4">KCTC 52368</strain>
    </source>
</reference>
<feature type="domain" description="DUF4097" evidence="2">
    <location>
        <begin position="148"/>
        <end position="269"/>
    </location>
</feature>
<feature type="chain" id="PRO_5045144032" evidence="1">
    <location>
        <begin position="22"/>
        <end position="289"/>
    </location>
</feature>
<evidence type="ECO:0000256" key="1">
    <source>
        <dbReference type="SAM" id="SignalP"/>
    </source>
</evidence>
<gene>
    <name evidence="3" type="ORF">ACFSQJ_16900</name>
</gene>
<dbReference type="EMBL" id="JBHULB010000080">
    <property type="protein sequence ID" value="MFD2588611.1"/>
    <property type="molecule type" value="Genomic_DNA"/>
</dbReference>